<dbReference type="PANTHER" id="PTHR12824:SF8">
    <property type="entry name" value="GXIVSPLA2, ISOFORM A"/>
    <property type="match status" value="1"/>
</dbReference>
<dbReference type="GO" id="GO:0004623">
    <property type="term" value="F:phospholipase A2 activity"/>
    <property type="evidence" value="ECO:0007669"/>
    <property type="project" value="InterPro"/>
</dbReference>
<organism evidence="1">
    <name type="scientific">Eutreptiella gymnastica</name>
    <dbReference type="NCBI Taxonomy" id="73025"/>
    <lineage>
        <taxon>Eukaryota</taxon>
        <taxon>Discoba</taxon>
        <taxon>Euglenozoa</taxon>
        <taxon>Euglenida</taxon>
        <taxon>Spirocuta</taxon>
        <taxon>Euglenophyceae</taxon>
        <taxon>Eutreptiales</taxon>
        <taxon>Eutreptiaceae</taxon>
        <taxon>Eutreptiella</taxon>
    </lineage>
</organism>
<dbReference type="SUPFAM" id="SSF48619">
    <property type="entry name" value="Phospholipase A2, PLA2"/>
    <property type="match status" value="1"/>
</dbReference>
<dbReference type="InterPro" id="IPR036444">
    <property type="entry name" value="PLipase_A2_dom_sf"/>
</dbReference>
<gene>
    <name evidence="1" type="ORF">EGYM00392_LOCUS24175</name>
</gene>
<sequence>MADSGVPNTGILNPSAGHFTSWRRRVGTSEKRAEGRRSVQCQAPRGLVPKPGYTLSANGCGPAGMQVKEKFGLYKCCNRHDVCYGVCGTTHGFCEQQFTGCMAHVCNDFKGKKRQECLDQAQSFSGMTMMMGQGIHEQSQREACDCVDGEEQQSRWRNTIMDLFKSAKPEDATEETVQKMVNEHKRQEGKMYFNLMTTYGKDLIDFQGIDSKL</sequence>
<dbReference type="GO" id="GO:0016042">
    <property type="term" value="P:lipid catabolic process"/>
    <property type="evidence" value="ECO:0007669"/>
    <property type="project" value="InterPro"/>
</dbReference>
<reference evidence="1" key="1">
    <citation type="submission" date="2021-01" db="EMBL/GenBank/DDBJ databases">
        <authorList>
            <person name="Corre E."/>
            <person name="Pelletier E."/>
            <person name="Niang G."/>
            <person name="Scheremetjew M."/>
            <person name="Finn R."/>
            <person name="Kale V."/>
            <person name="Holt S."/>
            <person name="Cochrane G."/>
            <person name="Meng A."/>
            <person name="Brown T."/>
            <person name="Cohen L."/>
        </authorList>
    </citation>
    <scope>NUCLEOTIDE SEQUENCE</scope>
    <source>
        <strain evidence="1">NIES-381</strain>
    </source>
</reference>
<dbReference type="GO" id="GO:0006644">
    <property type="term" value="P:phospholipid metabolic process"/>
    <property type="evidence" value="ECO:0007669"/>
    <property type="project" value="InterPro"/>
</dbReference>
<protein>
    <recommendedName>
        <fullName evidence="2">Phospholipase A2 domain-containing protein</fullName>
    </recommendedName>
</protein>
<dbReference type="GO" id="GO:0005509">
    <property type="term" value="F:calcium ion binding"/>
    <property type="evidence" value="ECO:0007669"/>
    <property type="project" value="InterPro"/>
</dbReference>
<evidence type="ECO:0000313" key="1">
    <source>
        <dbReference type="EMBL" id="CAD9013073.1"/>
    </source>
</evidence>
<dbReference type="Pfam" id="PF06951">
    <property type="entry name" value="PLA2G12"/>
    <property type="match status" value="1"/>
</dbReference>
<dbReference type="GO" id="GO:0005576">
    <property type="term" value="C:extracellular region"/>
    <property type="evidence" value="ECO:0007669"/>
    <property type="project" value="InterPro"/>
</dbReference>
<dbReference type="Gene3D" id="1.20.90.10">
    <property type="entry name" value="Phospholipase A2 domain"/>
    <property type="match status" value="1"/>
</dbReference>
<dbReference type="AlphaFoldDB" id="A0A7S1IIH2"/>
<evidence type="ECO:0008006" key="2">
    <source>
        <dbReference type="Google" id="ProtNLM"/>
    </source>
</evidence>
<dbReference type="PANTHER" id="PTHR12824">
    <property type="entry name" value="GROUP XII SECRETORY PHOSPHOLIPASE A2 FAMILY MEMBER"/>
    <property type="match status" value="1"/>
</dbReference>
<dbReference type="GO" id="GO:0050482">
    <property type="term" value="P:arachidonate secretion"/>
    <property type="evidence" value="ECO:0007669"/>
    <property type="project" value="InterPro"/>
</dbReference>
<name>A0A7S1IIH2_9EUGL</name>
<dbReference type="InterPro" id="IPR010711">
    <property type="entry name" value="PLA2G12"/>
</dbReference>
<accession>A0A7S1IIH2</accession>
<proteinExistence type="predicted"/>
<dbReference type="EMBL" id="HBGA01065061">
    <property type="protein sequence ID" value="CAD9013073.1"/>
    <property type="molecule type" value="Transcribed_RNA"/>
</dbReference>